<keyword evidence="5 6" id="KW-0472">Membrane</keyword>
<dbReference type="EMBL" id="UXUI01009101">
    <property type="protein sequence ID" value="VDD93059.1"/>
    <property type="molecule type" value="Genomic_DNA"/>
</dbReference>
<comment type="subcellular location">
    <subcellularLocation>
        <location evidence="1">Membrane</location>
        <topology evidence="1">Multi-pass membrane protein</topology>
    </subcellularLocation>
</comment>
<feature type="transmembrane region" description="Helical" evidence="6">
    <location>
        <begin position="260"/>
        <end position="282"/>
    </location>
</feature>
<keyword evidence="2" id="KW-0813">Transport</keyword>
<evidence type="ECO:0000256" key="1">
    <source>
        <dbReference type="ARBA" id="ARBA00004141"/>
    </source>
</evidence>
<keyword evidence="2" id="KW-0762">Sugar transport</keyword>
<gene>
    <name evidence="7" type="ORF">EVEC_LOCUS7810</name>
</gene>
<dbReference type="OrthoDB" id="419167at2759"/>
<evidence type="ECO:0000256" key="3">
    <source>
        <dbReference type="ARBA" id="ARBA00022692"/>
    </source>
</evidence>
<evidence type="ECO:0000256" key="6">
    <source>
        <dbReference type="SAM" id="Phobius"/>
    </source>
</evidence>
<dbReference type="PANTHER" id="PTHR10231">
    <property type="entry name" value="NUCLEOTIDE-SUGAR TRANSMEMBRANE TRANSPORTER"/>
    <property type="match status" value="1"/>
</dbReference>
<protein>
    <submittedName>
        <fullName evidence="9">GDT1 family protein</fullName>
    </submittedName>
</protein>
<evidence type="ECO:0000313" key="9">
    <source>
        <dbReference type="WBParaSite" id="EVEC_0000832601-mRNA-1"/>
    </source>
</evidence>
<dbReference type="STRING" id="51028.A0A0N4VCM6"/>
<dbReference type="AlphaFoldDB" id="A0A0N4VCM6"/>
<evidence type="ECO:0000256" key="5">
    <source>
        <dbReference type="ARBA" id="ARBA00023136"/>
    </source>
</evidence>
<reference evidence="7 8" key="2">
    <citation type="submission" date="2018-10" db="EMBL/GenBank/DDBJ databases">
        <authorList>
            <consortium name="Pathogen Informatics"/>
        </authorList>
    </citation>
    <scope>NUCLEOTIDE SEQUENCE [LARGE SCALE GENOMIC DNA]</scope>
</reference>
<dbReference type="GO" id="GO:0015165">
    <property type="term" value="F:pyrimidine nucleotide-sugar transmembrane transporter activity"/>
    <property type="evidence" value="ECO:0007669"/>
    <property type="project" value="InterPro"/>
</dbReference>
<evidence type="ECO:0000256" key="2">
    <source>
        <dbReference type="ARBA" id="ARBA00022597"/>
    </source>
</evidence>
<accession>A0A0N4VCM6</accession>
<dbReference type="WBParaSite" id="EVEC_0000832601-mRNA-1">
    <property type="protein sequence ID" value="EVEC_0000832601-mRNA-1"/>
    <property type="gene ID" value="EVEC_0000832601"/>
</dbReference>
<proteinExistence type="predicted"/>
<name>A0A0N4VCM6_ENTVE</name>
<reference evidence="9" key="1">
    <citation type="submission" date="2017-02" db="UniProtKB">
        <authorList>
            <consortium name="WormBaseParasite"/>
        </authorList>
    </citation>
    <scope>IDENTIFICATION</scope>
</reference>
<keyword evidence="3 6" id="KW-0812">Transmembrane</keyword>
<evidence type="ECO:0000313" key="7">
    <source>
        <dbReference type="EMBL" id="VDD93059.1"/>
    </source>
</evidence>
<dbReference type="InterPro" id="IPR007271">
    <property type="entry name" value="Nuc_sug_transpt"/>
</dbReference>
<feature type="transmembrane region" description="Helical" evidence="6">
    <location>
        <begin position="288"/>
        <end position="310"/>
    </location>
</feature>
<evidence type="ECO:0000256" key="4">
    <source>
        <dbReference type="ARBA" id="ARBA00022989"/>
    </source>
</evidence>
<keyword evidence="4 6" id="KW-1133">Transmembrane helix</keyword>
<keyword evidence="8" id="KW-1185">Reference proteome</keyword>
<sequence length="331" mass="37343">MLCIVFRNPFRAIADTYRETFDNPGDTLRLFIPAVIFSFENHLRVTANRFLMAAEAKLLKELNLITTSFSWVIINNRDLSPLQCCAVALMFSGCNLIQMDQRDYTFKVESPQIRENTLKDALSSDDQLPYGSNAPLGLFMLICIAILSETMEYSALYLRSISYQESTREMFRSDAYCFALPYYEYVIKRKPKVSIWMRNFQVSFFSSSFGLISVLSDTAAREAFVANYLTADLSLYSAAIIGGRSLHSLFTGVSLKFADAVMVCFCHATAIILSGLGAIKLFKYIPGIRFYCGALVSAMAAFAFVLFPPVNEVKILKKLRKRSKSFVQNSE</sequence>
<evidence type="ECO:0000313" key="8">
    <source>
        <dbReference type="Proteomes" id="UP000274131"/>
    </source>
</evidence>
<organism evidence="9">
    <name type="scientific">Enterobius vermicularis</name>
    <name type="common">Human pinworm</name>
    <dbReference type="NCBI Taxonomy" id="51028"/>
    <lineage>
        <taxon>Eukaryota</taxon>
        <taxon>Metazoa</taxon>
        <taxon>Ecdysozoa</taxon>
        <taxon>Nematoda</taxon>
        <taxon>Chromadorea</taxon>
        <taxon>Rhabditida</taxon>
        <taxon>Spirurina</taxon>
        <taxon>Oxyuridomorpha</taxon>
        <taxon>Oxyuroidea</taxon>
        <taxon>Oxyuridae</taxon>
        <taxon>Enterobius</taxon>
    </lineage>
</organism>
<dbReference type="GO" id="GO:0000139">
    <property type="term" value="C:Golgi membrane"/>
    <property type="evidence" value="ECO:0007669"/>
    <property type="project" value="InterPro"/>
</dbReference>
<dbReference type="Proteomes" id="UP000274131">
    <property type="component" value="Unassembled WGS sequence"/>
</dbReference>
<dbReference type="Pfam" id="PF04142">
    <property type="entry name" value="Nuc_sug_transp"/>
    <property type="match status" value="2"/>
</dbReference>